<dbReference type="EMBL" id="VXLD01000004">
    <property type="protein sequence ID" value="KAB1855772.1"/>
    <property type="molecule type" value="Genomic_DNA"/>
</dbReference>
<sequence>MWKKIRILCLLLILLIVAVNAWRDQNQNWDKPIIVLLHPINADDQASTQQYIQQLSLSDLAAVQPYLQQMSAHYRGQPIHVYLNLGRELTQKPPKVPEQANMLDIILWSLKFRFYDWQQHERSDGSSAVTLYLNYYDPERTRELKHSTALEKGRIGAVNLYASKKQNEQNQIVLVHELLHAFGATDKYDAATGQPLYPQGYAYPKQQPLFPQAKAELMAGHIPVSADKSKMPDRLQDTLLNEITALEIGWIK</sequence>
<accession>A0A5N4WH63</accession>
<evidence type="ECO:0000313" key="2">
    <source>
        <dbReference type="Proteomes" id="UP000325788"/>
    </source>
</evidence>
<reference evidence="1 2" key="1">
    <citation type="submission" date="2019-09" db="EMBL/GenBank/DDBJ databases">
        <title>Draft genome sequence of Acinetobacter tandoii W4-4-4 isolated from environmental water sample.</title>
        <authorList>
            <person name="Wee S.K."/>
            <person name="Yan B."/>
            <person name="Mustaffa S.B."/>
            <person name="Yap E.P.H."/>
        </authorList>
    </citation>
    <scope>NUCLEOTIDE SEQUENCE [LARGE SCALE GENOMIC DNA]</scope>
    <source>
        <strain evidence="1 2">W4-4-4</strain>
    </source>
</reference>
<dbReference type="AlphaFoldDB" id="A0A5N4WH63"/>
<protein>
    <submittedName>
        <fullName evidence="1">Uncharacterized protein</fullName>
    </submittedName>
</protein>
<organism evidence="1 2">
    <name type="scientific">Acinetobacter tandoii</name>
    <dbReference type="NCBI Taxonomy" id="202954"/>
    <lineage>
        <taxon>Bacteria</taxon>
        <taxon>Pseudomonadati</taxon>
        <taxon>Pseudomonadota</taxon>
        <taxon>Gammaproteobacteria</taxon>
        <taxon>Moraxellales</taxon>
        <taxon>Moraxellaceae</taxon>
        <taxon>Acinetobacter</taxon>
    </lineage>
</organism>
<gene>
    <name evidence="1" type="ORF">F4W09_08165</name>
</gene>
<comment type="caution">
    <text evidence="1">The sequence shown here is derived from an EMBL/GenBank/DDBJ whole genome shotgun (WGS) entry which is preliminary data.</text>
</comment>
<proteinExistence type="predicted"/>
<dbReference type="RefSeq" id="WP_104441125.1">
    <property type="nucleotide sequence ID" value="NZ_VXLD01000004.1"/>
</dbReference>
<dbReference type="Proteomes" id="UP000325788">
    <property type="component" value="Unassembled WGS sequence"/>
</dbReference>
<name>A0A5N4WH63_9GAMM</name>
<evidence type="ECO:0000313" key="1">
    <source>
        <dbReference type="EMBL" id="KAB1855772.1"/>
    </source>
</evidence>